<dbReference type="RefSeq" id="WP_175478457.1">
    <property type="nucleotide sequence ID" value="NZ_FMXQ01000006.1"/>
</dbReference>
<name>A0A1G6D453_9HYPH</name>
<sequence length="212" mass="22303">MKTLLTTSAIVALLSAPVFAQGDNEQIDIDQPAATEMAPDGAMDAPLNEDLGVMDDQVAPEAITPDAVAPEQAVEAPIVEDDAAVTADNQMFLNRQDTDEDLASNWIGQSIYNRADENLGDVNDLLFTDTGSVGAVIVGVGGFLGIGEKNVAVPFEALESRTDENGDVTLYINATAEQLDAAPEFMTLAEIQAEERARAAQAEMEPAPAPAL</sequence>
<proteinExistence type="predicted"/>
<gene>
    <name evidence="3" type="ORF">SAMN02982931_02981</name>
</gene>
<organism evidence="3 4">
    <name type="scientific">Bauldia litoralis</name>
    <dbReference type="NCBI Taxonomy" id="665467"/>
    <lineage>
        <taxon>Bacteria</taxon>
        <taxon>Pseudomonadati</taxon>
        <taxon>Pseudomonadota</taxon>
        <taxon>Alphaproteobacteria</taxon>
        <taxon>Hyphomicrobiales</taxon>
        <taxon>Kaistiaceae</taxon>
        <taxon>Bauldia</taxon>
    </lineage>
</organism>
<dbReference type="InterPro" id="IPR027275">
    <property type="entry name" value="PRC-brl_dom"/>
</dbReference>
<dbReference type="STRING" id="665467.SAMN02982931_02981"/>
<dbReference type="PANTHER" id="PTHR36505">
    <property type="entry name" value="BLR1072 PROTEIN"/>
    <property type="match status" value="1"/>
</dbReference>
<dbReference type="PANTHER" id="PTHR36505:SF1">
    <property type="entry name" value="BLR1072 PROTEIN"/>
    <property type="match status" value="1"/>
</dbReference>
<dbReference type="Gene3D" id="2.30.30.240">
    <property type="entry name" value="PRC-barrel domain"/>
    <property type="match status" value="1"/>
</dbReference>
<dbReference type="Pfam" id="PF05239">
    <property type="entry name" value="PRC"/>
    <property type="match status" value="1"/>
</dbReference>
<feature type="chain" id="PRO_5011666266" evidence="1">
    <location>
        <begin position="21"/>
        <end position="212"/>
    </location>
</feature>
<keyword evidence="1" id="KW-0732">Signal</keyword>
<dbReference type="Proteomes" id="UP000199071">
    <property type="component" value="Unassembled WGS sequence"/>
</dbReference>
<evidence type="ECO:0000259" key="2">
    <source>
        <dbReference type="Pfam" id="PF05239"/>
    </source>
</evidence>
<evidence type="ECO:0000256" key="1">
    <source>
        <dbReference type="SAM" id="SignalP"/>
    </source>
</evidence>
<evidence type="ECO:0000313" key="4">
    <source>
        <dbReference type="Proteomes" id="UP000199071"/>
    </source>
</evidence>
<keyword evidence="4" id="KW-1185">Reference proteome</keyword>
<dbReference type="InterPro" id="IPR011033">
    <property type="entry name" value="PRC_barrel-like_sf"/>
</dbReference>
<dbReference type="EMBL" id="FMXQ01000006">
    <property type="protein sequence ID" value="SDB39860.1"/>
    <property type="molecule type" value="Genomic_DNA"/>
</dbReference>
<evidence type="ECO:0000313" key="3">
    <source>
        <dbReference type="EMBL" id="SDB39860.1"/>
    </source>
</evidence>
<dbReference type="SUPFAM" id="SSF50346">
    <property type="entry name" value="PRC-barrel domain"/>
    <property type="match status" value="1"/>
</dbReference>
<protein>
    <submittedName>
        <fullName evidence="3">PRC-barrel domain-containing protein</fullName>
    </submittedName>
</protein>
<accession>A0A1G6D453</accession>
<reference evidence="3 4" key="1">
    <citation type="submission" date="2016-10" db="EMBL/GenBank/DDBJ databases">
        <authorList>
            <person name="de Groot N.N."/>
        </authorList>
    </citation>
    <scope>NUCLEOTIDE SEQUENCE [LARGE SCALE GENOMIC DNA]</scope>
    <source>
        <strain evidence="3 4">ATCC 35022</strain>
    </source>
</reference>
<dbReference type="AlphaFoldDB" id="A0A1G6D453"/>
<feature type="signal peptide" evidence="1">
    <location>
        <begin position="1"/>
        <end position="20"/>
    </location>
</feature>
<feature type="domain" description="PRC-barrel" evidence="2">
    <location>
        <begin position="99"/>
        <end position="178"/>
    </location>
</feature>